<dbReference type="RefSeq" id="WP_371838537.1">
    <property type="nucleotide sequence ID" value="NZ_JBGMEK010000014.1"/>
</dbReference>
<dbReference type="Proteomes" id="UP001569428">
    <property type="component" value="Unassembled WGS sequence"/>
</dbReference>
<sequence length="60" mass="6599">MNWNHKQQNQPSQAQVAPGFFQLMVTAQSLSINLARQIVNHAPSTVRGSKLEGRELGAGR</sequence>
<name>A0ABV4NY37_9GAMM</name>
<protein>
    <submittedName>
        <fullName evidence="1">Uncharacterized protein</fullName>
    </submittedName>
</protein>
<comment type="caution">
    <text evidence="1">The sequence shown here is derived from an EMBL/GenBank/DDBJ whole genome shotgun (WGS) entry which is preliminary data.</text>
</comment>
<organism evidence="1 2">
    <name type="scientific">Microbulbifer epialgicus</name>
    <dbReference type="NCBI Taxonomy" id="393907"/>
    <lineage>
        <taxon>Bacteria</taxon>
        <taxon>Pseudomonadati</taxon>
        <taxon>Pseudomonadota</taxon>
        <taxon>Gammaproteobacteria</taxon>
        <taxon>Cellvibrionales</taxon>
        <taxon>Microbulbiferaceae</taxon>
        <taxon>Microbulbifer</taxon>
    </lineage>
</organism>
<accession>A0ABV4NY37</accession>
<evidence type="ECO:0000313" key="2">
    <source>
        <dbReference type="Proteomes" id="UP001569428"/>
    </source>
</evidence>
<proteinExistence type="predicted"/>
<gene>
    <name evidence="1" type="ORF">ACCI49_08520</name>
</gene>
<evidence type="ECO:0000313" key="1">
    <source>
        <dbReference type="EMBL" id="MFA0810965.1"/>
    </source>
</evidence>
<dbReference type="EMBL" id="JBGMEK010000014">
    <property type="protein sequence ID" value="MFA0810965.1"/>
    <property type="molecule type" value="Genomic_DNA"/>
</dbReference>
<keyword evidence="2" id="KW-1185">Reference proteome</keyword>
<reference evidence="1 2" key="1">
    <citation type="submission" date="2024-08" db="EMBL/GenBank/DDBJ databases">
        <authorList>
            <person name="Ishaq N."/>
        </authorList>
    </citation>
    <scope>NUCLEOTIDE SEQUENCE [LARGE SCALE GENOMIC DNA]</scope>
    <source>
        <strain evidence="1 2">DSM 18651</strain>
    </source>
</reference>